<dbReference type="SUPFAM" id="SSF53146">
    <property type="entry name" value="Nitrogenase accessory factor-like"/>
    <property type="match status" value="1"/>
</dbReference>
<reference evidence="2" key="1">
    <citation type="journal article" date="2014" name="Front. Microbiol.">
        <title>High frequency of phylogenetically diverse reductive dehalogenase-homologous genes in deep subseafloor sedimentary metagenomes.</title>
        <authorList>
            <person name="Kawai M."/>
            <person name="Futagami T."/>
            <person name="Toyoda A."/>
            <person name="Takaki Y."/>
            <person name="Nishi S."/>
            <person name="Hori S."/>
            <person name="Arai W."/>
            <person name="Tsubouchi T."/>
            <person name="Morono Y."/>
            <person name="Uchiyama I."/>
            <person name="Ito T."/>
            <person name="Fujiyama A."/>
            <person name="Inagaki F."/>
            <person name="Takami H."/>
        </authorList>
    </citation>
    <scope>NUCLEOTIDE SEQUENCE</scope>
    <source>
        <strain evidence="2">Expedition CK06-06</strain>
    </source>
</reference>
<dbReference type="EMBL" id="BARS01028432">
    <property type="protein sequence ID" value="GAG08435.1"/>
    <property type="molecule type" value="Genomic_DNA"/>
</dbReference>
<feature type="non-terminal residue" evidence="2">
    <location>
        <position position="110"/>
    </location>
</feature>
<dbReference type="Gene3D" id="3.30.420.130">
    <property type="entry name" value="Dinitrogenase iron-molybdenum cofactor biosynthesis domain"/>
    <property type="match status" value="1"/>
</dbReference>
<gene>
    <name evidence="2" type="ORF">S01H1_44570</name>
</gene>
<dbReference type="InterPro" id="IPR003731">
    <property type="entry name" value="Di-Nase_FeMo-co_biosynth"/>
</dbReference>
<evidence type="ECO:0000259" key="1">
    <source>
        <dbReference type="Pfam" id="PF02579"/>
    </source>
</evidence>
<dbReference type="Pfam" id="PF02579">
    <property type="entry name" value="Nitro_FeMo-Co"/>
    <property type="match status" value="1"/>
</dbReference>
<sequence>MKVAIPLYGNRVSPRFEYTRDFLIVEFQGKKEIDREALTMEVNHPARMADRLAKEGVSVILSGGMNPHFQEQFRMRNIAVIWGLIGDADDVLATYVDGQVFSGMGPCPGR</sequence>
<protein>
    <recommendedName>
        <fullName evidence="1">Dinitrogenase iron-molybdenum cofactor biosynthesis domain-containing protein</fullName>
    </recommendedName>
</protein>
<comment type="caution">
    <text evidence="2">The sequence shown here is derived from an EMBL/GenBank/DDBJ whole genome shotgun (WGS) entry which is preliminary data.</text>
</comment>
<organism evidence="2">
    <name type="scientific">marine sediment metagenome</name>
    <dbReference type="NCBI Taxonomy" id="412755"/>
    <lineage>
        <taxon>unclassified sequences</taxon>
        <taxon>metagenomes</taxon>
        <taxon>ecological metagenomes</taxon>
    </lineage>
</organism>
<evidence type="ECO:0000313" key="2">
    <source>
        <dbReference type="EMBL" id="GAG08435.1"/>
    </source>
</evidence>
<name>X0URT5_9ZZZZ</name>
<accession>X0URT5</accession>
<dbReference type="AlphaFoldDB" id="X0URT5"/>
<proteinExistence type="predicted"/>
<feature type="domain" description="Dinitrogenase iron-molybdenum cofactor biosynthesis" evidence="1">
    <location>
        <begin position="9"/>
        <end position="96"/>
    </location>
</feature>
<dbReference type="InterPro" id="IPR036105">
    <property type="entry name" value="DiNase_FeMo-co_biosyn_sf"/>
</dbReference>